<dbReference type="GO" id="GO:0005524">
    <property type="term" value="F:ATP binding"/>
    <property type="evidence" value="ECO:0007669"/>
    <property type="project" value="UniProtKB-KW"/>
</dbReference>
<evidence type="ECO:0000259" key="10">
    <source>
        <dbReference type="PROSITE" id="PS50929"/>
    </source>
</evidence>
<dbReference type="GO" id="GO:0005886">
    <property type="term" value="C:plasma membrane"/>
    <property type="evidence" value="ECO:0007669"/>
    <property type="project" value="UniProtKB-SubCell"/>
</dbReference>
<keyword evidence="3" id="KW-0547">Nucleotide-binding</keyword>
<protein>
    <submittedName>
        <fullName evidence="11">ATP-binding cassette subfamily C protein</fullName>
    </submittedName>
</protein>
<accession>A0A2A9FC04</accession>
<dbReference type="SUPFAM" id="SSF52540">
    <property type="entry name" value="P-loop containing nucleoside triphosphate hydrolases"/>
    <property type="match status" value="1"/>
</dbReference>
<feature type="transmembrane region" description="Helical" evidence="8">
    <location>
        <begin position="158"/>
        <end position="177"/>
    </location>
</feature>
<evidence type="ECO:0000256" key="4">
    <source>
        <dbReference type="ARBA" id="ARBA00022840"/>
    </source>
</evidence>
<evidence type="ECO:0000256" key="5">
    <source>
        <dbReference type="ARBA" id="ARBA00022989"/>
    </source>
</evidence>
<dbReference type="EMBL" id="PDJK01000002">
    <property type="protein sequence ID" value="PFG47955.1"/>
    <property type="molecule type" value="Genomic_DNA"/>
</dbReference>
<dbReference type="GO" id="GO:0140359">
    <property type="term" value="F:ABC-type transporter activity"/>
    <property type="evidence" value="ECO:0007669"/>
    <property type="project" value="InterPro"/>
</dbReference>
<dbReference type="GO" id="GO:0016887">
    <property type="term" value="F:ATP hydrolysis activity"/>
    <property type="evidence" value="ECO:0007669"/>
    <property type="project" value="InterPro"/>
</dbReference>
<feature type="transmembrane region" description="Helical" evidence="8">
    <location>
        <begin position="76"/>
        <end position="99"/>
    </location>
</feature>
<keyword evidence="4 11" id="KW-0067">ATP-binding</keyword>
<dbReference type="InterPro" id="IPR003593">
    <property type="entry name" value="AAA+_ATPase"/>
</dbReference>
<feature type="domain" description="ABC transporter" evidence="9">
    <location>
        <begin position="353"/>
        <end position="582"/>
    </location>
</feature>
<sequence length="606" mass="62310">MSTQVRRRTQDSGRAPAPPPKSGGMRRLYWGALSGQWRGGLVLLACSVLEGLPAFFSGRLVEMAVNSGFAAGRPGLGITWLAVFGLASFTGAFGSRLVWRQLGKVVEPLRDALVTAVVRGVLHDPAPPRNGPDASGVARITQHVEVVRDATGGLLVQARAMVVTTAAAIAGLVTIAGSLVLPVAVPVVLALVGFAALLPSLARRQRALTLSDERTSAAIGSIVGGVRDVVACGAEPVAARKVDQAVTEQAAAAVRVARSGALRTLIVSLGGFAPLVLALALAPSMVARGELTAGAALGALVYLATSMQPALRGLASTASIVVLRLLVALRRISETTEVPEPRPAAGDPEGSGLTVRGLSFRWGAAPEPVVRDLDLELPPGEHLAVVGPSGIGKSTLAGLLTGLLDPQHGRVLLGGIPVGELTDRPRHVVLVPQQAYVFAGTLRDNLALFCAGATDEHLTTAVEAVGAGALLERLGGLDGELGHGAEGLSAGEAQLIALARAYAAPAGIAVLDEATSALDPAAEVRAERAFATRGGTLVVIAHRLSSAIRAHRVLLLDGQETLLGSHRELVATAPHYAEMMRAWLPSTPGVTLSTNPLDDRPVTGIR</sequence>
<dbReference type="InterPro" id="IPR036640">
    <property type="entry name" value="ABC1_TM_sf"/>
</dbReference>
<feature type="transmembrane region" description="Helical" evidence="8">
    <location>
        <begin position="35"/>
        <end position="56"/>
    </location>
</feature>
<dbReference type="SUPFAM" id="SSF90123">
    <property type="entry name" value="ABC transporter transmembrane region"/>
    <property type="match status" value="1"/>
</dbReference>
<gene>
    <name evidence="11" type="ORF">ATK36_3021</name>
</gene>
<evidence type="ECO:0000313" key="12">
    <source>
        <dbReference type="Proteomes" id="UP000243542"/>
    </source>
</evidence>
<dbReference type="InterPro" id="IPR003439">
    <property type="entry name" value="ABC_transporter-like_ATP-bd"/>
</dbReference>
<dbReference type="InterPro" id="IPR017871">
    <property type="entry name" value="ABC_transporter-like_CS"/>
</dbReference>
<dbReference type="PANTHER" id="PTHR24221">
    <property type="entry name" value="ATP-BINDING CASSETTE SUB-FAMILY B"/>
    <property type="match status" value="1"/>
</dbReference>
<dbReference type="Proteomes" id="UP000243542">
    <property type="component" value="Unassembled WGS sequence"/>
</dbReference>
<dbReference type="InterPro" id="IPR027417">
    <property type="entry name" value="P-loop_NTPase"/>
</dbReference>
<organism evidence="11 12">
    <name type="scientific">Amycolatopsis sulphurea</name>
    <dbReference type="NCBI Taxonomy" id="76022"/>
    <lineage>
        <taxon>Bacteria</taxon>
        <taxon>Bacillati</taxon>
        <taxon>Actinomycetota</taxon>
        <taxon>Actinomycetes</taxon>
        <taxon>Pseudonocardiales</taxon>
        <taxon>Pseudonocardiaceae</taxon>
        <taxon>Amycolatopsis</taxon>
    </lineage>
</organism>
<evidence type="ECO:0000256" key="7">
    <source>
        <dbReference type="SAM" id="MobiDB-lite"/>
    </source>
</evidence>
<comment type="subcellular location">
    <subcellularLocation>
        <location evidence="1">Cell membrane</location>
        <topology evidence="1">Multi-pass membrane protein</topology>
    </subcellularLocation>
</comment>
<feature type="domain" description="ABC transmembrane type-1" evidence="10">
    <location>
        <begin position="39"/>
        <end position="323"/>
    </location>
</feature>
<proteinExistence type="predicted"/>
<dbReference type="PROSITE" id="PS50929">
    <property type="entry name" value="ABC_TM1F"/>
    <property type="match status" value="1"/>
</dbReference>
<evidence type="ECO:0000259" key="9">
    <source>
        <dbReference type="PROSITE" id="PS50893"/>
    </source>
</evidence>
<reference evidence="11 12" key="1">
    <citation type="submission" date="2017-10" db="EMBL/GenBank/DDBJ databases">
        <title>Sequencing the genomes of 1000 actinobacteria strains.</title>
        <authorList>
            <person name="Klenk H.-P."/>
        </authorList>
    </citation>
    <scope>NUCLEOTIDE SEQUENCE [LARGE SCALE GENOMIC DNA]</scope>
    <source>
        <strain evidence="11 12">DSM 46092</strain>
    </source>
</reference>
<evidence type="ECO:0000313" key="11">
    <source>
        <dbReference type="EMBL" id="PFG47955.1"/>
    </source>
</evidence>
<dbReference type="SMART" id="SM00382">
    <property type="entry name" value="AAA"/>
    <property type="match status" value="1"/>
</dbReference>
<evidence type="ECO:0000256" key="2">
    <source>
        <dbReference type="ARBA" id="ARBA00022692"/>
    </source>
</evidence>
<dbReference type="PROSITE" id="PS00211">
    <property type="entry name" value="ABC_TRANSPORTER_1"/>
    <property type="match status" value="1"/>
</dbReference>
<dbReference type="InterPro" id="IPR011527">
    <property type="entry name" value="ABC1_TM_dom"/>
</dbReference>
<dbReference type="PANTHER" id="PTHR24221:SF654">
    <property type="entry name" value="ATP-BINDING CASSETTE SUB-FAMILY B MEMBER 6"/>
    <property type="match status" value="1"/>
</dbReference>
<name>A0A2A9FC04_9PSEU</name>
<comment type="caution">
    <text evidence="11">The sequence shown here is derived from an EMBL/GenBank/DDBJ whole genome shotgun (WGS) entry which is preliminary data.</text>
</comment>
<dbReference type="Gene3D" id="1.20.1560.10">
    <property type="entry name" value="ABC transporter type 1, transmembrane domain"/>
    <property type="match status" value="1"/>
</dbReference>
<dbReference type="AlphaFoldDB" id="A0A2A9FC04"/>
<keyword evidence="12" id="KW-1185">Reference proteome</keyword>
<evidence type="ECO:0000256" key="1">
    <source>
        <dbReference type="ARBA" id="ARBA00004651"/>
    </source>
</evidence>
<evidence type="ECO:0000256" key="8">
    <source>
        <dbReference type="SAM" id="Phobius"/>
    </source>
</evidence>
<dbReference type="PROSITE" id="PS50893">
    <property type="entry name" value="ABC_TRANSPORTER_2"/>
    <property type="match status" value="1"/>
</dbReference>
<keyword evidence="5 8" id="KW-1133">Transmembrane helix</keyword>
<evidence type="ECO:0000256" key="6">
    <source>
        <dbReference type="ARBA" id="ARBA00023136"/>
    </source>
</evidence>
<dbReference type="Gene3D" id="3.40.50.300">
    <property type="entry name" value="P-loop containing nucleotide triphosphate hydrolases"/>
    <property type="match status" value="1"/>
</dbReference>
<evidence type="ECO:0000256" key="3">
    <source>
        <dbReference type="ARBA" id="ARBA00022741"/>
    </source>
</evidence>
<dbReference type="InterPro" id="IPR039421">
    <property type="entry name" value="Type_1_exporter"/>
</dbReference>
<dbReference type="Pfam" id="PF00664">
    <property type="entry name" value="ABC_membrane"/>
    <property type="match status" value="1"/>
</dbReference>
<feature type="region of interest" description="Disordered" evidence="7">
    <location>
        <begin position="1"/>
        <end position="23"/>
    </location>
</feature>
<feature type="transmembrane region" description="Helical" evidence="8">
    <location>
        <begin position="183"/>
        <end position="202"/>
    </location>
</feature>
<dbReference type="GO" id="GO:0034040">
    <property type="term" value="F:ATPase-coupled lipid transmembrane transporter activity"/>
    <property type="evidence" value="ECO:0007669"/>
    <property type="project" value="TreeGrafter"/>
</dbReference>
<keyword evidence="2 8" id="KW-0812">Transmembrane</keyword>
<feature type="transmembrane region" description="Helical" evidence="8">
    <location>
        <begin position="265"/>
        <end position="287"/>
    </location>
</feature>
<keyword evidence="6 8" id="KW-0472">Membrane</keyword>
<dbReference type="Pfam" id="PF00005">
    <property type="entry name" value="ABC_tran"/>
    <property type="match status" value="1"/>
</dbReference>